<accession>A0A2H5F0P7</accession>
<feature type="domain" description="Anti-sigma factor NepR" evidence="1">
    <location>
        <begin position="15"/>
        <end position="48"/>
    </location>
</feature>
<dbReference type="EMBL" id="CP025430">
    <property type="protein sequence ID" value="AUH65112.1"/>
    <property type="molecule type" value="Genomic_DNA"/>
</dbReference>
<evidence type="ECO:0000313" key="3">
    <source>
        <dbReference type="Proteomes" id="UP000234530"/>
    </source>
</evidence>
<keyword evidence="3" id="KW-1185">Reference proteome</keyword>
<dbReference type="Pfam" id="PF18557">
    <property type="entry name" value="NepR"/>
    <property type="match status" value="1"/>
</dbReference>
<organism evidence="2 3">
    <name type="scientific">Paracoccus zhejiangensis</name>
    <dbReference type="NCBI Taxonomy" id="1077935"/>
    <lineage>
        <taxon>Bacteria</taxon>
        <taxon>Pseudomonadati</taxon>
        <taxon>Pseudomonadota</taxon>
        <taxon>Alphaproteobacteria</taxon>
        <taxon>Rhodobacterales</taxon>
        <taxon>Paracoccaceae</taxon>
        <taxon>Paracoccus</taxon>
    </lineage>
</organism>
<name>A0A2H5F0P7_9RHOB</name>
<dbReference type="InterPro" id="IPR041649">
    <property type="entry name" value="NepR"/>
</dbReference>
<evidence type="ECO:0000259" key="1">
    <source>
        <dbReference type="Pfam" id="PF18557"/>
    </source>
</evidence>
<reference evidence="2 3" key="1">
    <citation type="journal article" date="2013" name="Antonie Van Leeuwenhoek">
        <title>Paracoccus zhejiangensis sp. nov., isolated from activated sludge in wastewater-treatment system.</title>
        <authorList>
            <person name="Wu Z.G."/>
            <person name="Zhang D.F."/>
            <person name="Liu Y.L."/>
            <person name="Wang F."/>
            <person name="Jiang X."/>
            <person name="Li C."/>
            <person name="Li S.P."/>
            <person name="Hong Q."/>
            <person name="Li W.J."/>
        </authorList>
    </citation>
    <scope>NUCLEOTIDE SEQUENCE [LARGE SCALE GENOMIC DNA]</scope>
    <source>
        <strain evidence="2 3">J6</strain>
    </source>
</reference>
<proteinExistence type="predicted"/>
<dbReference type="Proteomes" id="UP000234530">
    <property type="component" value="Chromosome"/>
</dbReference>
<dbReference type="OrthoDB" id="7875342at2"/>
<dbReference type="RefSeq" id="WP_101753139.1">
    <property type="nucleotide sequence ID" value="NZ_CP025430.1"/>
</dbReference>
<sequence>MTEKRETRRRAEIEKQIDENLRRVYEQETANDIPDRFVALLQQLRDQDK</sequence>
<dbReference type="AlphaFoldDB" id="A0A2H5F0P7"/>
<protein>
    <submittedName>
        <fullName evidence="2">Transcriptional regulator</fullName>
    </submittedName>
</protein>
<gene>
    <name evidence="2" type="ORF">CX676_13785</name>
</gene>
<evidence type="ECO:0000313" key="2">
    <source>
        <dbReference type="EMBL" id="AUH65112.1"/>
    </source>
</evidence>
<dbReference type="KEGG" id="pzh:CX676_13785"/>